<evidence type="ECO:0000313" key="2">
    <source>
        <dbReference type="Proteomes" id="UP000071392"/>
    </source>
</evidence>
<dbReference type="RefSeq" id="WP_068711169.1">
    <property type="nucleotide sequence ID" value="NZ_LSZP01000020.1"/>
</dbReference>
<proteinExistence type="predicted"/>
<dbReference type="OrthoDB" id="189114at2"/>
<name>A0A139SQE3_9BACT</name>
<gene>
    <name evidence="1" type="ORF">AXK12_02980</name>
</gene>
<dbReference type="AlphaFoldDB" id="A0A139SQE3"/>
<organism evidence="1 2">
    <name type="scientific">Cephaloticoccus capnophilus</name>
    <dbReference type="NCBI Taxonomy" id="1548208"/>
    <lineage>
        <taxon>Bacteria</taxon>
        <taxon>Pseudomonadati</taxon>
        <taxon>Verrucomicrobiota</taxon>
        <taxon>Opitutia</taxon>
        <taxon>Opitutales</taxon>
        <taxon>Opitutaceae</taxon>
        <taxon>Cephaloticoccus</taxon>
    </lineage>
</organism>
<dbReference type="STRING" id="1548208.AXK12_02980"/>
<accession>A0A139SQE3</accession>
<reference evidence="1 2" key="1">
    <citation type="submission" date="2016-02" db="EMBL/GenBank/DDBJ databases">
        <authorList>
            <person name="Wen L."/>
            <person name="He K."/>
            <person name="Yang H."/>
        </authorList>
    </citation>
    <scope>NUCLEOTIDE SEQUENCE [LARGE SCALE GENOMIC DNA]</scope>
    <source>
        <strain evidence="1 2">CV41</strain>
    </source>
</reference>
<comment type="caution">
    <text evidence="1">The sequence shown here is derived from an EMBL/GenBank/DDBJ whole genome shotgun (WGS) entry which is preliminary data.</text>
</comment>
<keyword evidence="2" id="KW-1185">Reference proteome</keyword>
<evidence type="ECO:0008006" key="3">
    <source>
        <dbReference type="Google" id="ProtNLM"/>
    </source>
</evidence>
<dbReference type="EMBL" id="LSZP01000020">
    <property type="protein sequence ID" value="KXU36734.1"/>
    <property type="molecule type" value="Genomic_DNA"/>
</dbReference>
<evidence type="ECO:0000313" key="1">
    <source>
        <dbReference type="EMBL" id="KXU36734.1"/>
    </source>
</evidence>
<dbReference type="Proteomes" id="UP000071392">
    <property type="component" value="Unassembled WGS sequence"/>
</dbReference>
<protein>
    <recommendedName>
        <fullName evidence="3">CobW/HypB/UreG nucleotide-binding domain-containing protein</fullName>
    </recommendedName>
</protein>
<sequence length="245" mass="26770">MTAALPVDSLPDGFSANAQKPLVYFILGASGSGRHAIASELAAVAREGGGGSTHVVEVMGETWPDWPQGAVAQVFVVADGRRNPVDQVEALKPWIEAHGAALGRILCVVSCQLAASTPALLPWFDACVHFSDVVLLNHREGVENRWVSDFKKRYAERFYPCLFEFVKKGQVTNPLVVIEPQARRISQYFDEREDPVVEGLIIETDTPDSDDDDADEAGAPAEDFYLARRAGGRRLHEIPDIAKCL</sequence>